<organism evidence="12 13">
    <name type="scientific">Bacillus gobiensis</name>
    <dbReference type="NCBI Taxonomy" id="1441095"/>
    <lineage>
        <taxon>Bacteria</taxon>
        <taxon>Bacillati</taxon>
        <taxon>Bacillota</taxon>
        <taxon>Bacilli</taxon>
        <taxon>Bacillales</taxon>
        <taxon>Bacillaceae</taxon>
        <taxon>Bacillus</taxon>
    </lineage>
</organism>
<comment type="similarity">
    <text evidence="2">Belongs to the DNA polymerase type-C family. DnaE subfamily.</text>
</comment>
<protein>
    <recommendedName>
        <fullName evidence="4">DNA polymerase III subunit alpha</fullName>
        <ecNumber evidence="3">2.7.7.7</ecNumber>
    </recommendedName>
</protein>
<dbReference type="NCBIfam" id="NF004226">
    <property type="entry name" value="PRK05673.1"/>
    <property type="match status" value="1"/>
</dbReference>
<dbReference type="Pfam" id="PF17657">
    <property type="entry name" value="DNA_pol3_finger"/>
    <property type="match status" value="1"/>
</dbReference>
<evidence type="ECO:0000256" key="7">
    <source>
        <dbReference type="ARBA" id="ARBA00022705"/>
    </source>
</evidence>
<dbReference type="OrthoDB" id="9803237at2"/>
<keyword evidence="6 12" id="KW-0548">Nucleotidyltransferase</keyword>
<gene>
    <name evidence="12" type="primary">dnaE</name>
    <name evidence="12" type="ORF">AM592_10620</name>
</gene>
<dbReference type="InterPro" id="IPR003141">
    <property type="entry name" value="Pol/His_phosphatase_N"/>
</dbReference>
<evidence type="ECO:0000256" key="3">
    <source>
        <dbReference type="ARBA" id="ARBA00012417"/>
    </source>
</evidence>
<evidence type="ECO:0000256" key="2">
    <source>
        <dbReference type="ARBA" id="ARBA00009496"/>
    </source>
</evidence>
<dbReference type="Gene3D" id="1.10.150.870">
    <property type="match status" value="1"/>
</dbReference>
<dbReference type="InterPro" id="IPR029460">
    <property type="entry name" value="DNAPol_HHH"/>
</dbReference>
<dbReference type="AlphaFoldDB" id="A0A0M3R9T9"/>
<dbReference type="PANTHER" id="PTHR32294:SF0">
    <property type="entry name" value="DNA POLYMERASE III SUBUNIT ALPHA"/>
    <property type="match status" value="1"/>
</dbReference>
<reference evidence="13" key="1">
    <citation type="submission" date="2015-08" db="EMBL/GenBank/DDBJ databases">
        <title>Genome sequencing project for genomic taxonomy and phylogenomics of Bacillus-like bacteria.</title>
        <authorList>
            <person name="Liu B."/>
            <person name="Wang J."/>
            <person name="Zhu Y."/>
            <person name="Liu G."/>
            <person name="Chen Q."/>
            <person name="Chen Z."/>
            <person name="Lan J."/>
            <person name="Che J."/>
            <person name="Ge C."/>
            <person name="Shi H."/>
            <person name="Pan Z."/>
            <person name="Liu X."/>
        </authorList>
    </citation>
    <scope>NUCLEOTIDE SEQUENCE [LARGE SCALE GENOMIC DNA]</scope>
    <source>
        <strain evidence="13">FJAT-4402</strain>
    </source>
</reference>
<evidence type="ECO:0000256" key="6">
    <source>
        <dbReference type="ARBA" id="ARBA00022695"/>
    </source>
</evidence>
<evidence type="ECO:0000313" key="12">
    <source>
        <dbReference type="EMBL" id="ALC82006.1"/>
    </source>
</evidence>
<evidence type="ECO:0000256" key="4">
    <source>
        <dbReference type="ARBA" id="ARBA00019114"/>
    </source>
</evidence>
<dbReference type="CDD" id="cd04485">
    <property type="entry name" value="DnaE_OBF"/>
    <property type="match status" value="1"/>
</dbReference>
<evidence type="ECO:0000313" key="13">
    <source>
        <dbReference type="Proteomes" id="UP000067625"/>
    </source>
</evidence>
<dbReference type="PATRIC" id="fig|1441095.3.peg.2341"/>
<comment type="catalytic activity">
    <reaction evidence="10">
        <text>DNA(n) + a 2'-deoxyribonucleoside 5'-triphosphate = DNA(n+1) + diphosphate</text>
        <dbReference type="Rhea" id="RHEA:22508"/>
        <dbReference type="Rhea" id="RHEA-COMP:17339"/>
        <dbReference type="Rhea" id="RHEA-COMP:17340"/>
        <dbReference type="ChEBI" id="CHEBI:33019"/>
        <dbReference type="ChEBI" id="CHEBI:61560"/>
        <dbReference type="ChEBI" id="CHEBI:173112"/>
        <dbReference type="EC" id="2.7.7.7"/>
    </reaction>
</comment>
<dbReference type="GO" id="GO:0003676">
    <property type="term" value="F:nucleic acid binding"/>
    <property type="evidence" value="ECO:0007669"/>
    <property type="project" value="InterPro"/>
</dbReference>
<dbReference type="PANTHER" id="PTHR32294">
    <property type="entry name" value="DNA POLYMERASE III SUBUNIT ALPHA"/>
    <property type="match status" value="1"/>
</dbReference>
<dbReference type="Gene3D" id="1.10.10.1600">
    <property type="entry name" value="Bacterial DNA polymerase III alpha subunit, thumb domain"/>
    <property type="match status" value="1"/>
</dbReference>
<keyword evidence="8" id="KW-0239">DNA-directed DNA polymerase</keyword>
<dbReference type="STRING" id="1441095.AM592_10620"/>
<dbReference type="Gene3D" id="3.20.20.140">
    <property type="entry name" value="Metal-dependent hydrolases"/>
    <property type="match status" value="1"/>
</dbReference>
<evidence type="ECO:0000259" key="11">
    <source>
        <dbReference type="SMART" id="SM00481"/>
    </source>
</evidence>
<keyword evidence="5 12" id="KW-0808">Transferase</keyword>
<dbReference type="GO" id="GO:0005737">
    <property type="term" value="C:cytoplasm"/>
    <property type="evidence" value="ECO:0007669"/>
    <property type="project" value="UniProtKB-SubCell"/>
</dbReference>
<evidence type="ECO:0000256" key="5">
    <source>
        <dbReference type="ARBA" id="ARBA00022679"/>
    </source>
</evidence>
<dbReference type="Proteomes" id="UP000067625">
    <property type="component" value="Chromosome"/>
</dbReference>
<evidence type="ECO:0000256" key="10">
    <source>
        <dbReference type="ARBA" id="ARBA00049244"/>
    </source>
</evidence>
<dbReference type="Pfam" id="PF07733">
    <property type="entry name" value="DNA_pol3_alpha"/>
    <property type="match status" value="1"/>
</dbReference>
<dbReference type="RefSeq" id="WP_053603785.1">
    <property type="nucleotide sequence ID" value="NZ_CP012600.1"/>
</dbReference>
<keyword evidence="7" id="KW-0235">DNA replication</keyword>
<evidence type="ECO:0000256" key="9">
    <source>
        <dbReference type="ARBA" id="ARBA00025611"/>
    </source>
</evidence>
<dbReference type="InterPro" id="IPR011708">
    <property type="entry name" value="DNA_pol3_alpha_NTPase_dom"/>
</dbReference>
<reference evidence="12 13" key="2">
    <citation type="journal article" date="2016" name="Int. J. Syst. Evol. Microbiol.">
        <title>Bacillus gobiensis sp. nov., isolated from a soil sample.</title>
        <authorList>
            <person name="Liu B."/>
            <person name="Liu G.H."/>
            <person name="Cetin S."/>
            <person name="Schumann P."/>
            <person name="Pan Z.Z."/>
            <person name="Chen Q.Q."/>
        </authorList>
    </citation>
    <scope>NUCLEOTIDE SEQUENCE [LARGE SCALE GENOMIC DNA]</scope>
    <source>
        <strain evidence="12 13">FJAT-4402</strain>
    </source>
</reference>
<name>A0A0M3R9T9_9BACI</name>
<dbReference type="EC" id="2.7.7.7" evidence="3"/>
<dbReference type="EMBL" id="CP012600">
    <property type="protein sequence ID" value="ALC82006.1"/>
    <property type="molecule type" value="Genomic_DNA"/>
</dbReference>
<accession>A0A0M3R9T9</accession>
<dbReference type="GO" id="GO:0006260">
    <property type="term" value="P:DNA replication"/>
    <property type="evidence" value="ECO:0007669"/>
    <property type="project" value="UniProtKB-KW"/>
</dbReference>
<dbReference type="SMART" id="SM00481">
    <property type="entry name" value="POLIIIAc"/>
    <property type="match status" value="1"/>
</dbReference>
<dbReference type="InterPro" id="IPR040982">
    <property type="entry name" value="DNA_pol3_finger"/>
</dbReference>
<dbReference type="GO" id="GO:0008408">
    <property type="term" value="F:3'-5' exonuclease activity"/>
    <property type="evidence" value="ECO:0007669"/>
    <property type="project" value="InterPro"/>
</dbReference>
<dbReference type="Pfam" id="PF14579">
    <property type="entry name" value="HHH_6"/>
    <property type="match status" value="1"/>
</dbReference>
<dbReference type="Pfam" id="PF02811">
    <property type="entry name" value="PHP"/>
    <property type="match status" value="1"/>
</dbReference>
<dbReference type="GO" id="GO:0003887">
    <property type="term" value="F:DNA-directed DNA polymerase activity"/>
    <property type="evidence" value="ECO:0007669"/>
    <property type="project" value="UniProtKB-KW"/>
</dbReference>
<dbReference type="InterPro" id="IPR004013">
    <property type="entry name" value="PHP_dom"/>
</dbReference>
<dbReference type="NCBIfam" id="TIGR00594">
    <property type="entry name" value="polc"/>
    <property type="match status" value="1"/>
</dbReference>
<dbReference type="InterPro" id="IPR004365">
    <property type="entry name" value="NA-bd_OB_tRNA"/>
</dbReference>
<evidence type="ECO:0000256" key="8">
    <source>
        <dbReference type="ARBA" id="ARBA00022932"/>
    </source>
</evidence>
<comment type="subcellular location">
    <subcellularLocation>
        <location evidence="1">Cytoplasm</location>
    </subcellularLocation>
</comment>
<dbReference type="Pfam" id="PF01336">
    <property type="entry name" value="tRNA_anti-codon"/>
    <property type="match status" value="1"/>
</dbReference>
<proteinExistence type="inferred from homology"/>
<keyword evidence="13" id="KW-1185">Reference proteome</keyword>
<dbReference type="InterPro" id="IPR016195">
    <property type="entry name" value="Pol/histidinol_Pase-like"/>
</dbReference>
<sequence>MSFVHLQVQSGYSLLDSAASVKDLAKKAALLEFDSIALTDFHVMYGAVEFYKECKKHGLKPILGVTASVFSGTEQTPFPLVLLAKTNTGYQNLLKISSVLQSKSKEGLKEAWLKSYSKDIIALTPGEKGYIERLLLNGKEREAEEAAIHLNSIFGNNHFYLSLQPYKTNERLSDLIVDLSEKTRIPIVASGDVHYLEKKDRFAYTCLKAIKNGEKISDYHDVDEQLHLKSSVEMSELYRAYPHALENTVRISEVCHVDLSLGQTKLPAYPLPEGKSADGYLKELCLAGIDQRKLNHSRYMKRLEYELEIISGMAFSDYFLIVWDFMKHAHEQGIATGPGRGSAAGSLVSYVLNITDVDPIEHDLLFERFLNPERISMPDIDIDFPDNRRDEVIQYVKEKYGVSHVAQIITFGTLAAKAALRDVGRVMGISPKQSDELAKMIPARPGITLDKARSESDRLDRTLLDSPLYERIFSIAKTIEGLPRHASTHAAGVVLSKEPLTNVIPVQDGHEGVYLTQYSMEHLEDLGLLKMDFLGLRNLTLIESIKRLIEKDKRIEIDFSQVPKSDEKTFELLAKGDTTGVFQLESTGMRSVLKRLKPTGFEDIVAVNALYRPGPMENIPVFIDRKHGKQSVDYPHPKLKEILKDTYGVIVYQEQIMRIASEMAGFKLGEADLLRRAVSKKQKSILDKEREHFVNGCLKKGYAESVAHEVYDLIVKFANYGFNRSHAVAYSMIGFQLAYLKAHFPLNFMAGLLTSVIGNEEKISNYLLEAKDKGLELLGPSVNHSEYAFKVENGKIRYSLKAIKNVGVAAVKEVFQERKKGRFTDLFDFCFRLSQSALNRKMLESLVLSGAMDEFGQNRATLLASLDVALEHTALFGDQGNQLGLFQEEMFAIKPKYTVMEEFPVIDLLNFEKSVLGFYFSSHPISPYREKLSASGASEIADLHKKGFKKAKAGVLLSKMKVIRTKNGQSMAFLQLSDETGELEAVIFPDQLREYNHVLIEGALVLAEGRMEFRNEKRQLIVSKAYPIENLSADEHPSMYIKIEEHMHTNELLEKIKGVLIGNKGMTEVYIYYEKQKQTVKLHPMYNLNASHTALYRLKELVGDKNVIMKS</sequence>
<feature type="domain" description="Polymerase/histidinol phosphatase N-terminal" evidence="11">
    <location>
        <begin position="4"/>
        <end position="71"/>
    </location>
</feature>
<dbReference type="SUPFAM" id="SSF89550">
    <property type="entry name" value="PHP domain-like"/>
    <property type="match status" value="1"/>
</dbReference>
<dbReference type="InterPro" id="IPR041931">
    <property type="entry name" value="DNA_pol3_alpha_thumb_dom"/>
</dbReference>
<comment type="function">
    <text evidence="9">DNA polymerase III is a complex, multichain enzyme responsible for most of the replicative synthesis in bacteria. This DNA polymerase also exhibits 3' to 5' exonuclease activity. The alpha chain is the DNA polymerase.</text>
</comment>
<dbReference type="InterPro" id="IPR004805">
    <property type="entry name" value="DnaE2/DnaE/PolC"/>
</dbReference>
<evidence type="ECO:0000256" key="1">
    <source>
        <dbReference type="ARBA" id="ARBA00004496"/>
    </source>
</evidence>